<evidence type="ECO:0000256" key="1">
    <source>
        <dbReference type="ARBA" id="ARBA00023015"/>
    </source>
</evidence>
<evidence type="ECO:0000256" key="3">
    <source>
        <dbReference type="ARBA" id="ARBA00023163"/>
    </source>
</evidence>
<dbReference type="PRINTS" id="PR00778">
    <property type="entry name" value="HTHARSR"/>
</dbReference>
<gene>
    <name evidence="5" type="ORF">DR950_06055</name>
</gene>
<dbReference type="PROSITE" id="PS50987">
    <property type="entry name" value="HTH_ARSR_2"/>
    <property type="match status" value="1"/>
</dbReference>
<keyword evidence="1" id="KW-0805">Transcription regulation</keyword>
<proteinExistence type="predicted"/>
<dbReference type="InterPro" id="IPR051011">
    <property type="entry name" value="Metal_resp_trans_reg"/>
</dbReference>
<dbReference type="EMBL" id="QVIG01000001">
    <property type="protein sequence ID" value="RGD57414.1"/>
    <property type="molecule type" value="Genomic_DNA"/>
</dbReference>
<dbReference type="InterPro" id="IPR036388">
    <property type="entry name" value="WH-like_DNA-bd_sf"/>
</dbReference>
<reference evidence="5 6" key="1">
    <citation type="submission" date="2018-08" db="EMBL/GenBank/DDBJ databases">
        <title>Diversity &amp; Physiological Properties of Lignin-Decomposing Actinobacteria from Soil.</title>
        <authorList>
            <person name="Roh S.G."/>
            <person name="Kim S.B."/>
        </authorList>
    </citation>
    <scope>NUCLEOTIDE SEQUENCE [LARGE SCALE GENOMIC DNA]</scope>
    <source>
        <strain evidence="5 6">MMS17-GH009</strain>
    </source>
</reference>
<name>A0A372ZPD4_9ACTN</name>
<protein>
    <submittedName>
        <fullName evidence="5">ArsR family transcriptional regulator</fullName>
    </submittedName>
</protein>
<keyword evidence="2" id="KW-0238">DNA-binding</keyword>
<dbReference type="SUPFAM" id="SSF46785">
    <property type="entry name" value="Winged helix' DNA-binding domain"/>
    <property type="match status" value="1"/>
</dbReference>
<dbReference type="InterPro" id="IPR011991">
    <property type="entry name" value="ArsR-like_HTH"/>
</dbReference>
<dbReference type="PANTHER" id="PTHR43132">
    <property type="entry name" value="ARSENICAL RESISTANCE OPERON REPRESSOR ARSR-RELATED"/>
    <property type="match status" value="1"/>
</dbReference>
<dbReference type="Gene3D" id="1.10.10.10">
    <property type="entry name" value="Winged helix-like DNA-binding domain superfamily/Winged helix DNA-binding domain"/>
    <property type="match status" value="1"/>
</dbReference>
<dbReference type="InterPro" id="IPR001845">
    <property type="entry name" value="HTH_ArsR_DNA-bd_dom"/>
</dbReference>
<evidence type="ECO:0000313" key="6">
    <source>
        <dbReference type="Proteomes" id="UP000263377"/>
    </source>
</evidence>
<dbReference type="CDD" id="cd00090">
    <property type="entry name" value="HTH_ARSR"/>
    <property type="match status" value="1"/>
</dbReference>
<accession>A0A372ZPD4</accession>
<dbReference type="PANTHER" id="PTHR43132:SF2">
    <property type="entry name" value="ARSENICAL RESISTANCE OPERON REPRESSOR ARSR-RELATED"/>
    <property type="match status" value="1"/>
</dbReference>
<organism evidence="5 6">
    <name type="scientific">Kitasatospora xanthocidica</name>
    <dbReference type="NCBI Taxonomy" id="83382"/>
    <lineage>
        <taxon>Bacteria</taxon>
        <taxon>Bacillati</taxon>
        <taxon>Actinomycetota</taxon>
        <taxon>Actinomycetes</taxon>
        <taxon>Kitasatosporales</taxon>
        <taxon>Streptomycetaceae</taxon>
        <taxon>Kitasatospora</taxon>
    </lineage>
</organism>
<evidence type="ECO:0000313" key="5">
    <source>
        <dbReference type="EMBL" id="RGD57414.1"/>
    </source>
</evidence>
<sequence>MAVPLYQAKAEFFRTLGHPARIRVLELLQDGPRPVRELLASIEIEPSSLSQQLSVLRRSNLVTATREGNTVVYALSTPDVAELLRAARRILTEMIADQGTLLAELRSAGLPDAAEQTA</sequence>
<dbReference type="SMART" id="SM00418">
    <property type="entry name" value="HTH_ARSR"/>
    <property type="match status" value="1"/>
</dbReference>
<evidence type="ECO:0000256" key="2">
    <source>
        <dbReference type="ARBA" id="ARBA00023125"/>
    </source>
</evidence>
<dbReference type="RefSeq" id="WP_074005869.1">
    <property type="nucleotide sequence ID" value="NZ_QVIG01000001.1"/>
</dbReference>
<dbReference type="AlphaFoldDB" id="A0A372ZPD4"/>
<dbReference type="Pfam" id="PF01022">
    <property type="entry name" value="HTH_5"/>
    <property type="match status" value="1"/>
</dbReference>
<dbReference type="NCBIfam" id="NF033788">
    <property type="entry name" value="HTH_metalloreg"/>
    <property type="match status" value="1"/>
</dbReference>
<keyword evidence="6" id="KW-1185">Reference proteome</keyword>
<dbReference type="GO" id="GO:0003677">
    <property type="term" value="F:DNA binding"/>
    <property type="evidence" value="ECO:0007669"/>
    <property type="project" value="UniProtKB-KW"/>
</dbReference>
<feature type="domain" description="HTH arsR-type" evidence="4">
    <location>
        <begin position="1"/>
        <end position="95"/>
    </location>
</feature>
<dbReference type="InterPro" id="IPR036390">
    <property type="entry name" value="WH_DNA-bd_sf"/>
</dbReference>
<comment type="caution">
    <text evidence="5">The sequence shown here is derived from an EMBL/GenBank/DDBJ whole genome shotgun (WGS) entry which is preliminary data.</text>
</comment>
<evidence type="ECO:0000259" key="4">
    <source>
        <dbReference type="PROSITE" id="PS50987"/>
    </source>
</evidence>
<dbReference type="Proteomes" id="UP000263377">
    <property type="component" value="Unassembled WGS sequence"/>
</dbReference>
<dbReference type="GO" id="GO:0003700">
    <property type="term" value="F:DNA-binding transcription factor activity"/>
    <property type="evidence" value="ECO:0007669"/>
    <property type="project" value="InterPro"/>
</dbReference>
<keyword evidence="3" id="KW-0804">Transcription</keyword>